<protein>
    <submittedName>
        <fullName evidence="1">Uncharacterized protein</fullName>
    </submittedName>
</protein>
<dbReference type="AlphaFoldDB" id="D5UBS0"/>
<dbReference type="HOGENOM" id="CLU_2664372_0_0_11"/>
<evidence type="ECO:0000313" key="2">
    <source>
        <dbReference type="Proteomes" id="UP000000849"/>
    </source>
</evidence>
<dbReference type="Proteomes" id="UP000000849">
    <property type="component" value="Chromosome"/>
</dbReference>
<name>D5UBS0_CELFN</name>
<sequence length="75" mass="8391">MTESGRVVLFCDVAAEVWLHPADVAFGKAVISTYPSWEVVEGVHVMPGTTRWAEPEEIPVDWWVAGRSNEYWAGD</sequence>
<proteinExistence type="predicted"/>
<reference evidence="1 2" key="1">
    <citation type="journal article" date="2010" name="Stand. Genomic Sci.">
        <title>Complete genome sequence of Cellulomonas flavigena type strain (134).</title>
        <authorList>
            <person name="Abt B."/>
            <person name="Foster B."/>
            <person name="Lapidus A."/>
            <person name="Clum A."/>
            <person name="Sun H."/>
            <person name="Pukall R."/>
            <person name="Lucas S."/>
            <person name="Glavina Del Rio T."/>
            <person name="Nolan M."/>
            <person name="Tice H."/>
            <person name="Cheng J.F."/>
            <person name="Pitluck S."/>
            <person name="Liolios K."/>
            <person name="Ivanova N."/>
            <person name="Mavromatis K."/>
            <person name="Ovchinnikova G."/>
            <person name="Pati A."/>
            <person name="Goodwin L."/>
            <person name="Chen A."/>
            <person name="Palaniappan K."/>
            <person name="Land M."/>
            <person name="Hauser L."/>
            <person name="Chang Y.J."/>
            <person name="Jeffries C.D."/>
            <person name="Rohde M."/>
            <person name="Goker M."/>
            <person name="Woyke T."/>
            <person name="Bristow J."/>
            <person name="Eisen J.A."/>
            <person name="Markowitz V."/>
            <person name="Hugenholtz P."/>
            <person name="Kyrpides N.C."/>
            <person name="Klenk H.P."/>
        </authorList>
    </citation>
    <scope>NUCLEOTIDE SEQUENCE [LARGE SCALE GENOMIC DNA]</scope>
    <source>
        <strain evidence="2">ATCC 482 / DSM 20109 / BCRC 11376 / JCM 18109 / NBRC 3775 / NCIMB 8073 / NRS 134</strain>
    </source>
</reference>
<organism evidence="1 2">
    <name type="scientific">Cellulomonas flavigena (strain ATCC 482 / DSM 20109 / BCRC 11376 / JCM 18109 / NBRC 3775 / NCIMB 8073 / NRS 134)</name>
    <dbReference type="NCBI Taxonomy" id="446466"/>
    <lineage>
        <taxon>Bacteria</taxon>
        <taxon>Bacillati</taxon>
        <taxon>Actinomycetota</taxon>
        <taxon>Actinomycetes</taxon>
        <taxon>Micrococcales</taxon>
        <taxon>Cellulomonadaceae</taxon>
        <taxon>Cellulomonas</taxon>
    </lineage>
</organism>
<evidence type="ECO:0000313" key="1">
    <source>
        <dbReference type="EMBL" id="ADG74165.1"/>
    </source>
</evidence>
<keyword evidence="2" id="KW-1185">Reference proteome</keyword>
<dbReference type="STRING" id="446466.Cfla_1265"/>
<accession>D5UBS0</accession>
<dbReference type="EMBL" id="CP001964">
    <property type="protein sequence ID" value="ADG74165.1"/>
    <property type="molecule type" value="Genomic_DNA"/>
</dbReference>
<dbReference type="KEGG" id="cfl:Cfla_1265"/>
<gene>
    <name evidence="1" type="ordered locus">Cfla_1265</name>
</gene>